<dbReference type="GO" id="GO:0046872">
    <property type="term" value="F:metal ion binding"/>
    <property type="evidence" value="ECO:0007669"/>
    <property type="project" value="UniProtKB-KW"/>
</dbReference>
<evidence type="ECO:0000259" key="8">
    <source>
        <dbReference type="PROSITE" id="PS50958"/>
    </source>
</evidence>
<keyword evidence="10" id="KW-1185">Reference proteome</keyword>
<evidence type="ECO:0000313" key="10">
    <source>
        <dbReference type="Proteomes" id="UP000261520"/>
    </source>
</evidence>
<accession>A0A3B4AIM0</accession>
<feature type="domain" description="SMB" evidence="8">
    <location>
        <begin position="92"/>
        <end position="136"/>
    </location>
</feature>
<evidence type="ECO:0000256" key="3">
    <source>
        <dbReference type="ARBA" id="ARBA00022723"/>
    </source>
</evidence>
<dbReference type="GO" id="GO:0006955">
    <property type="term" value="P:immune response"/>
    <property type="evidence" value="ECO:0007669"/>
    <property type="project" value="InterPro"/>
</dbReference>
<dbReference type="Ensembl" id="ENSPMGT00000017591.1">
    <property type="protein sequence ID" value="ENSPMGP00000016469.1"/>
    <property type="gene ID" value="ENSPMGG00000013536.1"/>
</dbReference>
<proteinExistence type="predicted"/>
<dbReference type="Proteomes" id="UP000261520">
    <property type="component" value="Unplaced"/>
</dbReference>
<keyword evidence="2" id="KW-0964">Secreted</keyword>
<dbReference type="PROSITE" id="PS50958">
    <property type="entry name" value="SMB_2"/>
    <property type="match status" value="2"/>
</dbReference>
<dbReference type="GO" id="GO:0005044">
    <property type="term" value="F:scavenger receptor activity"/>
    <property type="evidence" value="ECO:0007669"/>
    <property type="project" value="InterPro"/>
</dbReference>
<dbReference type="Gene3D" id="4.10.410.20">
    <property type="match status" value="2"/>
</dbReference>
<sequence length="153" mass="17230">NVTLDGNKSCDITESYRNNATVNVCLNQKIIRHRQEFDYETFNSCVLSPVVPPTSCRGRCFEPFDGEVPGCRCDSSCNNTHSCCYDYYDILEQWECTRLRCGEKRLSNSKCHCSDDCAANGDCCTNYNNVCKGEKLWVQGACDDLYSPQCPPG</sequence>
<dbReference type="GO" id="GO:0030247">
    <property type="term" value="F:polysaccharide binding"/>
    <property type="evidence" value="ECO:0007669"/>
    <property type="project" value="InterPro"/>
</dbReference>
<dbReference type="SMART" id="SM00201">
    <property type="entry name" value="SO"/>
    <property type="match status" value="2"/>
</dbReference>
<dbReference type="InterPro" id="IPR001212">
    <property type="entry name" value="Somatomedin_B_dom"/>
</dbReference>
<evidence type="ECO:0000313" key="9">
    <source>
        <dbReference type="Ensembl" id="ENSPMGP00000016469.1"/>
    </source>
</evidence>
<evidence type="ECO:0000256" key="2">
    <source>
        <dbReference type="ARBA" id="ARBA00022525"/>
    </source>
</evidence>
<keyword evidence="7" id="KW-0325">Glycoprotein</keyword>
<dbReference type="AlphaFoldDB" id="A0A3B4AIM0"/>
<dbReference type="InterPro" id="IPR020436">
    <property type="entry name" value="SMB_chordata"/>
</dbReference>
<dbReference type="InterPro" id="IPR036024">
    <property type="entry name" value="Somatomedin_B-like_dom_sf"/>
</dbReference>
<evidence type="ECO:0000256" key="7">
    <source>
        <dbReference type="ARBA" id="ARBA00023180"/>
    </source>
</evidence>
<evidence type="ECO:0000256" key="5">
    <source>
        <dbReference type="ARBA" id="ARBA00022801"/>
    </source>
</evidence>
<reference evidence="9" key="1">
    <citation type="submission" date="2025-08" db="UniProtKB">
        <authorList>
            <consortium name="Ensembl"/>
        </authorList>
    </citation>
    <scope>IDENTIFICATION</scope>
</reference>
<evidence type="ECO:0000256" key="6">
    <source>
        <dbReference type="ARBA" id="ARBA00023157"/>
    </source>
</evidence>
<dbReference type="FunFam" id="4.10.410.20:FF:000001">
    <property type="entry name" value="Ectonucleotide pyrophosphatase/phosphodiesterase family member 2"/>
    <property type="match status" value="1"/>
</dbReference>
<reference evidence="9" key="2">
    <citation type="submission" date="2025-09" db="UniProtKB">
        <authorList>
            <consortium name="Ensembl"/>
        </authorList>
    </citation>
    <scope>IDENTIFICATION</scope>
</reference>
<keyword evidence="6" id="KW-1015">Disulfide bond</keyword>
<evidence type="ECO:0000256" key="4">
    <source>
        <dbReference type="ARBA" id="ARBA00022737"/>
    </source>
</evidence>
<dbReference type="Pfam" id="PF01033">
    <property type="entry name" value="Somatomedin_B"/>
    <property type="match status" value="2"/>
</dbReference>
<dbReference type="PROSITE" id="PS00524">
    <property type="entry name" value="SMB_1"/>
    <property type="match status" value="1"/>
</dbReference>
<dbReference type="GO" id="GO:0016787">
    <property type="term" value="F:hydrolase activity"/>
    <property type="evidence" value="ECO:0007669"/>
    <property type="project" value="UniProtKB-KW"/>
</dbReference>
<feature type="domain" description="SMB" evidence="8">
    <location>
        <begin position="52"/>
        <end position="90"/>
    </location>
</feature>
<dbReference type="STRING" id="409849.ENSPMGP00000016469"/>
<dbReference type="PRINTS" id="PR00022">
    <property type="entry name" value="SOMATOMEDINB"/>
</dbReference>
<protein>
    <recommendedName>
        <fullName evidence="8">SMB domain-containing protein</fullName>
    </recommendedName>
</protein>
<dbReference type="GO" id="GO:0005576">
    <property type="term" value="C:extracellular region"/>
    <property type="evidence" value="ECO:0007669"/>
    <property type="project" value="UniProtKB-SubCell"/>
</dbReference>
<comment type="subcellular location">
    <subcellularLocation>
        <location evidence="1">Secreted</location>
    </subcellularLocation>
</comment>
<dbReference type="SUPFAM" id="SSF90188">
    <property type="entry name" value="Somatomedin B domain"/>
    <property type="match status" value="2"/>
</dbReference>
<evidence type="ECO:0000256" key="1">
    <source>
        <dbReference type="ARBA" id="ARBA00004613"/>
    </source>
</evidence>
<keyword evidence="3" id="KW-0479">Metal-binding</keyword>
<keyword evidence="5" id="KW-0378">Hydrolase</keyword>
<organism evidence="9 10">
    <name type="scientific">Periophthalmus magnuspinnatus</name>
    <dbReference type="NCBI Taxonomy" id="409849"/>
    <lineage>
        <taxon>Eukaryota</taxon>
        <taxon>Metazoa</taxon>
        <taxon>Chordata</taxon>
        <taxon>Craniata</taxon>
        <taxon>Vertebrata</taxon>
        <taxon>Euteleostomi</taxon>
        <taxon>Actinopterygii</taxon>
        <taxon>Neopterygii</taxon>
        <taxon>Teleostei</taxon>
        <taxon>Neoteleostei</taxon>
        <taxon>Acanthomorphata</taxon>
        <taxon>Gobiaria</taxon>
        <taxon>Gobiiformes</taxon>
        <taxon>Gobioidei</taxon>
        <taxon>Gobiidae</taxon>
        <taxon>Oxudercinae</taxon>
        <taxon>Periophthalmus</taxon>
    </lineage>
</organism>
<keyword evidence="4" id="KW-0677">Repeat</keyword>
<name>A0A3B4AIM0_9GOBI</name>